<accession>A0AAW5R6H0</accession>
<dbReference type="InterPro" id="IPR003593">
    <property type="entry name" value="AAA+_ATPase"/>
</dbReference>
<comment type="similarity">
    <text evidence="2">Belongs to the ABC transporter superfamily.</text>
</comment>
<reference evidence="7 8" key="1">
    <citation type="submission" date="2022-04" db="EMBL/GenBank/DDBJ databases">
        <authorList>
            <person name="Ye Y.-Q."/>
            <person name="Du Z.-J."/>
        </authorList>
    </citation>
    <scope>NUCLEOTIDE SEQUENCE [LARGE SCALE GENOMIC DNA]</scope>
    <source>
        <strain evidence="7 8">A6E488</strain>
    </source>
</reference>
<dbReference type="Gene3D" id="3.40.50.300">
    <property type="entry name" value="P-loop containing nucleotide triphosphate hydrolases"/>
    <property type="match status" value="1"/>
</dbReference>
<feature type="domain" description="ABC transporter" evidence="6">
    <location>
        <begin position="16"/>
        <end position="266"/>
    </location>
</feature>
<dbReference type="InterPro" id="IPR013563">
    <property type="entry name" value="Oligopep_ABC_C"/>
</dbReference>
<dbReference type="SMART" id="SM00382">
    <property type="entry name" value="AAA"/>
    <property type="match status" value="1"/>
</dbReference>
<keyword evidence="3" id="KW-0813">Transport</keyword>
<comment type="subcellular location">
    <subcellularLocation>
        <location evidence="1">Cell inner membrane</location>
        <topology evidence="1">Peripheral membrane protein</topology>
    </subcellularLocation>
</comment>
<evidence type="ECO:0000256" key="1">
    <source>
        <dbReference type="ARBA" id="ARBA00004417"/>
    </source>
</evidence>
<dbReference type="GO" id="GO:0005524">
    <property type="term" value="F:ATP binding"/>
    <property type="evidence" value="ECO:0007669"/>
    <property type="project" value="UniProtKB-KW"/>
</dbReference>
<dbReference type="GO" id="GO:0005886">
    <property type="term" value="C:plasma membrane"/>
    <property type="evidence" value="ECO:0007669"/>
    <property type="project" value="UniProtKB-SubCell"/>
</dbReference>
<proteinExistence type="inferred from homology"/>
<dbReference type="GO" id="GO:0016887">
    <property type="term" value="F:ATP hydrolysis activity"/>
    <property type="evidence" value="ECO:0007669"/>
    <property type="project" value="InterPro"/>
</dbReference>
<dbReference type="Pfam" id="PF00005">
    <property type="entry name" value="ABC_tran"/>
    <property type="match status" value="1"/>
</dbReference>
<gene>
    <name evidence="7" type="ORF">MUB46_20635</name>
</gene>
<dbReference type="PANTHER" id="PTHR43776">
    <property type="entry name" value="TRANSPORT ATP-BINDING PROTEIN"/>
    <property type="match status" value="1"/>
</dbReference>
<dbReference type="PANTHER" id="PTHR43776:SF7">
    <property type="entry name" value="D,D-DIPEPTIDE TRANSPORT ATP-BINDING PROTEIN DDPF-RELATED"/>
    <property type="match status" value="1"/>
</dbReference>
<dbReference type="InterPro" id="IPR050319">
    <property type="entry name" value="ABC_transp_ATP-bind"/>
</dbReference>
<dbReference type="SUPFAM" id="SSF52540">
    <property type="entry name" value="P-loop containing nucleoside triphosphate hydrolases"/>
    <property type="match status" value="1"/>
</dbReference>
<keyword evidence="8" id="KW-1185">Reference proteome</keyword>
<evidence type="ECO:0000256" key="4">
    <source>
        <dbReference type="ARBA" id="ARBA00022741"/>
    </source>
</evidence>
<dbReference type="GO" id="GO:0015833">
    <property type="term" value="P:peptide transport"/>
    <property type="evidence" value="ECO:0007669"/>
    <property type="project" value="InterPro"/>
</dbReference>
<evidence type="ECO:0000313" key="8">
    <source>
        <dbReference type="Proteomes" id="UP001320898"/>
    </source>
</evidence>
<dbReference type="AlphaFoldDB" id="A0AAW5R6H0"/>
<dbReference type="FunFam" id="3.40.50.300:FF:000016">
    <property type="entry name" value="Oligopeptide ABC transporter ATP-binding component"/>
    <property type="match status" value="1"/>
</dbReference>
<dbReference type="GO" id="GO:0055085">
    <property type="term" value="P:transmembrane transport"/>
    <property type="evidence" value="ECO:0007669"/>
    <property type="project" value="UniProtKB-ARBA"/>
</dbReference>
<dbReference type="PROSITE" id="PS50893">
    <property type="entry name" value="ABC_TRANSPORTER_2"/>
    <property type="match status" value="1"/>
</dbReference>
<evidence type="ECO:0000256" key="3">
    <source>
        <dbReference type="ARBA" id="ARBA00022448"/>
    </source>
</evidence>
<comment type="caution">
    <text evidence="7">The sequence shown here is derived from an EMBL/GenBank/DDBJ whole genome shotgun (WGS) entry which is preliminary data.</text>
</comment>
<evidence type="ECO:0000259" key="6">
    <source>
        <dbReference type="PROSITE" id="PS50893"/>
    </source>
</evidence>
<protein>
    <submittedName>
        <fullName evidence="7">ATP-binding cassette domain-containing protein</fullName>
    </submittedName>
</protein>
<dbReference type="CDD" id="cd03257">
    <property type="entry name" value="ABC_NikE_OppD_transporters"/>
    <property type="match status" value="1"/>
</dbReference>
<dbReference type="Pfam" id="PF08352">
    <property type="entry name" value="oligo_HPY"/>
    <property type="match status" value="1"/>
</dbReference>
<name>A0AAW5R6H0_9HYPH</name>
<evidence type="ECO:0000256" key="5">
    <source>
        <dbReference type="ARBA" id="ARBA00022840"/>
    </source>
</evidence>
<keyword evidence="4" id="KW-0547">Nucleotide-binding</keyword>
<dbReference type="InterPro" id="IPR003439">
    <property type="entry name" value="ABC_transporter-like_ATP-bd"/>
</dbReference>
<dbReference type="EMBL" id="JALIDZ010000011">
    <property type="protein sequence ID" value="MCT8974281.1"/>
    <property type="molecule type" value="Genomic_DNA"/>
</dbReference>
<dbReference type="InterPro" id="IPR027417">
    <property type="entry name" value="P-loop_NTPase"/>
</dbReference>
<dbReference type="NCBIfam" id="TIGR01727">
    <property type="entry name" value="oligo_HPY"/>
    <property type="match status" value="1"/>
</dbReference>
<organism evidence="7 8">
    <name type="scientific">Microbaculum marinisediminis</name>
    <dbReference type="NCBI Taxonomy" id="2931392"/>
    <lineage>
        <taxon>Bacteria</taxon>
        <taxon>Pseudomonadati</taxon>
        <taxon>Pseudomonadota</taxon>
        <taxon>Alphaproteobacteria</taxon>
        <taxon>Hyphomicrobiales</taxon>
        <taxon>Tepidamorphaceae</taxon>
        <taxon>Microbaculum</taxon>
    </lineage>
</organism>
<dbReference type="Proteomes" id="UP001320898">
    <property type="component" value="Unassembled WGS sequence"/>
</dbReference>
<evidence type="ECO:0000313" key="7">
    <source>
        <dbReference type="EMBL" id="MCT8974281.1"/>
    </source>
</evidence>
<keyword evidence="5 7" id="KW-0067">ATP-binding</keyword>
<evidence type="ECO:0000256" key="2">
    <source>
        <dbReference type="ARBA" id="ARBA00005417"/>
    </source>
</evidence>
<sequence>MNASVEAKTASAAPLVRARGLAKHFPIGGGFLSAPRGAIRAVESVDLDVGSGEVVGVVGESGSGKSTLGRLMLRLLEATAGRIEFDGQDLGSLDRDQLRRFRRNFQMIFQDPISSLNARMAIGDTLVEPMQLHFGMTRREAEDAAVRLLEQVGLGAQHMRRYPRSFSGGQGQRIAVARALASSPKFIVADEPVSALDVSVQAEVVNLLKGLQQDLSLALLFISHDLSVVEVIADRVVVLYLGRIMEVAPTEELYQRPAHPYTAALLQAVPGAVPPGSRVLLKGEIPSPASPPSGCVFRTRCPFATSDCAAVVPELREVAPGQFKACIRDDLSL</sequence>